<gene>
    <name evidence="1" type="ORF">OHZ10_17730</name>
</gene>
<protein>
    <submittedName>
        <fullName evidence="1">OB-fold putative lipoprotein</fullName>
    </submittedName>
</protein>
<accession>A0ABZ3DQG1</accession>
<organism evidence="1 2">
    <name type="scientific">Burkholderia arboris</name>
    <dbReference type="NCBI Taxonomy" id="488730"/>
    <lineage>
        <taxon>Bacteria</taxon>
        <taxon>Pseudomonadati</taxon>
        <taxon>Pseudomonadota</taxon>
        <taxon>Betaproteobacteria</taxon>
        <taxon>Burkholderiales</taxon>
        <taxon>Burkholderiaceae</taxon>
        <taxon>Burkholderia</taxon>
        <taxon>Burkholderia cepacia complex</taxon>
    </lineage>
</organism>
<name>A0ABZ3DQG1_9BURK</name>
<keyword evidence="2" id="KW-1185">Reference proteome</keyword>
<dbReference type="EMBL" id="CP109822">
    <property type="protein sequence ID" value="XAE51394.1"/>
    <property type="molecule type" value="Genomic_DNA"/>
</dbReference>
<keyword evidence="1" id="KW-0449">Lipoprotein</keyword>
<proteinExistence type="predicted"/>
<dbReference type="Pfam" id="PF12869">
    <property type="entry name" value="tRNA_anti-like"/>
    <property type="match status" value="1"/>
</dbReference>
<dbReference type="InterPro" id="IPR024422">
    <property type="entry name" value="Protein_unknown_function_OB"/>
</dbReference>
<sequence length="113" mass="12259">MAVRQEQKPVETVSVTASALFTACDKNEVSADQTCKGKALAVGGTVQSIDKDPFDNIVVKLKARNRFMPVNAYRSKAYEARAASLEKGQKVSWVREGAGRLIGSPILRDCFPA</sequence>
<evidence type="ECO:0000313" key="2">
    <source>
        <dbReference type="Proteomes" id="UP001448498"/>
    </source>
</evidence>
<dbReference type="RefSeq" id="WP_342705454.1">
    <property type="nucleotide sequence ID" value="NZ_CP109822.1"/>
</dbReference>
<reference evidence="1 2" key="1">
    <citation type="submission" date="2022-10" db="EMBL/GenBank/DDBJ databases">
        <title>Genomic of Burkholderia cepacia PN-1.</title>
        <authorList>
            <person name="Yang Y."/>
            <person name="Guan H."/>
            <person name="Huang J."/>
        </authorList>
    </citation>
    <scope>NUCLEOTIDE SEQUENCE [LARGE SCALE GENOMIC DNA]</scope>
    <source>
        <strain evidence="1 2">PN-1</strain>
    </source>
</reference>
<dbReference type="PROSITE" id="PS51257">
    <property type="entry name" value="PROKAR_LIPOPROTEIN"/>
    <property type="match status" value="1"/>
</dbReference>
<dbReference type="Proteomes" id="UP001448498">
    <property type="component" value="Chromosome 3"/>
</dbReference>
<evidence type="ECO:0000313" key="1">
    <source>
        <dbReference type="EMBL" id="XAE51394.1"/>
    </source>
</evidence>